<sequence>MSILGVGTDIIKVNRVRLIMARRGPLAFAQKILTPTEMKEFMSLRAPNYVNDWREDRRYIWLAGRFSAKESLFKAASPGLALTWQDVSIVKHRKGKPRVVIENPDIVNRLGKIHLSISHDGDYLTTMTVIEKGEDPPNTRIEENVPREASTQTDGLVEEVVKIGPEEQSGASTR</sequence>
<reference evidence="10 11" key="1">
    <citation type="journal article" date="2016" name="Mol. Biol. Evol.">
        <title>Comparative Genomics of Early-Diverging Mushroom-Forming Fungi Provides Insights into the Origins of Lignocellulose Decay Capabilities.</title>
        <authorList>
            <person name="Nagy L.G."/>
            <person name="Riley R."/>
            <person name="Tritt A."/>
            <person name="Adam C."/>
            <person name="Daum C."/>
            <person name="Floudas D."/>
            <person name="Sun H."/>
            <person name="Yadav J.S."/>
            <person name="Pangilinan J."/>
            <person name="Larsson K.H."/>
            <person name="Matsuura K."/>
            <person name="Barry K."/>
            <person name="Labutti K."/>
            <person name="Kuo R."/>
            <person name="Ohm R.A."/>
            <person name="Bhattacharya S.S."/>
            <person name="Shirouzu T."/>
            <person name="Yoshinaga Y."/>
            <person name="Martin F.M."/>
            <person name="Grigoriev I.V."/>
            <person name="Hibbett D.S."/>
        </authorList>
    </citation>
    <scope>NUCLEOTIDE SEQUENCE [LARGE SCALE GENOMIC DNA]</scope>
    <source>
        <strain evidence="10 11">HHB12733</strain>
    </source>
</reference>
<protein>
    <submittedName>
        <fullName evidence="10">4'-phosphopantetheinyl transferase</fullName>
    </submittedName>
</protein>
<dbReference type="Proteomes" id="UP000076842">
    <property type="component" value="Unassembled WGS sequence"/>
</dbReference>
<feature type="domain" description="4'-phosphopantetheinyl transferase" evidence="9">
    <location>
        <begin position="5"/>
        <end position="107"/>
    </location>
</feature>
<dbReference type="SUPFAM" id="SSF56214">
    <property type="entry name" value="4'-phosphopantetheinyl transferase"/>
    <property type="match status" value="1"/>
</dbReference>
<dbReference type="InterPro" id="IPR004568">
    <property type="entry name" value="Ppantetheine-prot_Trfase_dom"/>
</dbReference>
<dbReference type="AlphaFoldDB" id="A0A165JWA9"/>
<dbReference type="Gene3D" id="3.90.470.20">
    <property type="entry name" value="4'-phosphopantetheinyl transferase domain"/>
    <property type="match status" value="1"/>
</dbReference>
<dbReference type="OrthoDB" id="15433at2759"/>
<keyword evidence="5" id="KW-0460">Magnesium</keyword>
<feature type="region of interest" description="Disordered" evidence="8">
    <location>
        <begin position="133"/>
        <end position="155"/>
    </location>
</feature>
<keyword evidence="11" id="KW-1185">Reference proteome</keyword>
<evidence type="ECO:0000313" key="11">
    <source>
        <dbReference type="Proteomes" id="UP000076842"/>
    </source>
</evidence>
<dbReference type="STRING" id="1353952.A0A165JWA9"/>
<feature type="compositionally biased region" description="Basic and acidic residues" evidence="8">
    <location>
        <begin position="133"/>
        <end position="146"/>
    </location>
</feature>
<gene>
    <name evidence="10" type="ORF">CALCODRAFT_490165</name>
</gene>
<evidence type="ECO:0000256" key="3">
    <source>
        <dbReference type="ARBA" id="ARBA00022723"/>
    </source>
</evidence>
<name>A0A165JWA9_9BASI</name>
<evidence type="ECO:0000256" key="2">
    <source>
        <dbReference type="ARBA" id="ARBA00022679"/>
    </source>
</evidence>
<keyword evidence="7" id="KW-0275">Fatty acid biosynthesis</keyword>
<keyword evidence="3" id="KW-0479">Metal-binding</keyword>
<dbReference type="GO" id="GO:0000287">
    <property type="term" value="F:magnesium ion binding"/>
    <property type="evidence" value="ECO:0007669"/>
    <property type="project" value="InterPro"/>
</dbReference>
<accession>A0A165JWA9</accession>
<dbReference type="InterPro" id="IPR037143">
    <property type="entry name" value="4-PPantetheinyl_Trfase_dom_sf"/>
</dbReference>
<keyword evidence="2 10" id="KW-0808">Transferase</keyword>
<dbReference type="GO" id="GO:0006633">
    <property type="term" value="P:fatty acid biosynthetic process"/>
    <property type="evidence" value="ECO:0007669"/>
    <property type="project" value="UniProtKB-KW"/>
</dbReference>
<dbReference type="Pfam" id="PF01648">
    <property type="entry name" value="ACPS"/>
    <property type="match status" value="1"/>
</dbReference>
<dbReference type="GO" id="GO:0008897">
    <property type="term" value="F:holo-[acyl-carrier-protein] synthase activity"/>
    <property type="evidence" value="ECO:0007669"/>
    <property type="project" value="InterPro"/>
</dbReference>
<organism evidence="10 11">
    <name type="scientific">Calocera cornea HHB12733</name>
    <dbReference type="NCBI Taxonomy" id="1353952"/>
    <lineage>
        <taxon>Eukaryota</taxon>
        <taxon>Fungi</taxon>
        <taxon>Dikarya</taxon>
        <taxon>Basidiomycota</taxon>
        <taxon>Agaricomycotina</taxon>
        <taxon>Dacrymycetes</taxon>
        <taxon>Dacrymycetales</taxon>
        <taxon>Dacrymycetaceae</taxon>
        <taxon>Calocera</taxon>
    </lineage>
</organism>
<evidence type="ECO:0000256" key="4">
    <source>
        <dbReference type="ARBA" id="ARBA00022832"/>
    </source>
</evidence>
<evidence type="ECO:0000256" key="8">
    <source>
        <dbReference type="SAM" id="MobiDB-lite"/>
    </source>
</evidence>
<keyword evidence="1" id="KW-0444">Lipid biosynthesis</keyword>
<evidence type="ECO:0000256" key="6">
    <source>
        <dbReference type="ARBA" id="ARBA00023098"/>
    </source>
</evidence>
<dbReference type="InterPro" id="IPR002582">
    <property type="entry name" value="ACPS"/>
</dbReference>
<dbReference type="EMBL" id="KV423917">
    <property type="protein sequence ID" value="KZT62361.1"/>
    <property type="molecule type" value="Genomic_DNA"/>
</dbReference>
<dbReference type="InParanoid" id="A0A165JWA9"/>
<keyword evidence="6" id="KW-0443">Lipid metabolism</keyword>
<evidence type="ECO:0000256" key="1">
    <source>
        <dbReference type="ARBA" id="ARBA00022516"/>
    </source>
</evidence>
<dbReference type="NCBIfam" id="TIGR00556">
    <property type="entry name" value="pantethn_trn"/>
    <property type="match status" value="1"/>
</dbReference>
<proteinExistence type="inferred from homology"/>
<evidence type="ECO:0000256" key="7">
    <source>
        <dbReference type="ARBA" id="ARBA00023160"/>
    </source>
</evidence>
<dbReference type="HAMAP" id="MF_00101">
    <property type="entry name" value="AcpS"/>
    <property type="match status" value="1"/>
</dbReference>
<evidence type="ECO:0000313" key="10">
    <source>
        <dbReference type="EMBL" id="KZT62361.1"/>
    </source>
</evidence>
<evidence type="ECO:0000259" key="9">
    <source>
        <dbReference type="Pfam" id="PF01648"/>
    </source>
</evidence>
<keyword evidence="4" id="KW-0276">Fatty acid metabolism</keyword>
<dbReference type="InterPro" id="IPR008278">
    <property type="entry name" value="4-PPantetheinyl_Trfase_dom"/>
</dbReference>
<evidence type="ECO:0000256" key="5">
    <source>
        <dbReference type="ARBA" id="ARBA00022842"/>
    </source>
</evidence>